<name>A0A841SPC3_9BACL</name>
<comment type="caution">
    <text evidence="2">The sequence shown here is derived from an EMBL/GenBank/DDBJ whole genome shotgun (WGS) entry which is preliminary data.</text>
</comment>
<proteinExistence type="predicted"/>
<evidence type="ECO:0000313" key="3">
    <source>
        <dbReference type="Proteomes" id="UP000535838"/>
    </source>
</evidence>
<keyword evidence="1" id="KW-0472">Membrane</keyword>
<dbReference type="Proteomes" id="UP000535838">
    <property type="component" value="Unassembled WGS sequence"/>
</dbReference>
<gene>
    <name evidence="2" type="ORF">H7B67_02810</name>
</gene>
<sequence>MSPSNPEWYEELREHPLRTVAFTERLAWRIRENAESGGGRRRRGGMRYATYCAALLGVAAILLFAFLRDENSPVTPPVVPSNAPAVVPTAPLPEDLPLLKESIERIASKPEPTDEEWRRLMVEKSAIKNKELIGKVLIGNQFMMLMWKNGEEKNGILALNLGIDQFYWEESKGIGWEPSGGIAYSLLKQNGVITKLDSYSSKFRPVTGFTVLDGTLNHEIGKKRIPYSFGMVIDPGIVRIKAIDTGSDTGSDKPIELNMFSKDGETYWFGLLPADSHEYKLEGIDSDGNVIASESRFYYY</sequence>
<reference evidence="2 3" key="1">
    <citation type="submission" date="2020-08" db="EMBL/GenBank/DDBJ databases">
        <title>Cohnella phylogeny.</title>
        <authorList>
            <person name="Dunlap C."/>
        </authorList>
    </citation>
    <scope>NUCLEOTIDE SEQUENCE [LARGE SCALE GENOMIC DNA]</scope>
    <source>
        <strain evidence="2 3">DSM 25241</strain>
    </source>
</reference>
<evidence type="ECO:0000313" key="2">
    <source>
        <dbReference type="EMBL" id="MBB6633042.1"/>
    </source>
</evidence>
<keyword evidence="3" id="KW-1185">Reference proteome</keyword>
<dbReference type="RefSeq" id="WP_185118280.1">
    <property type="nucleotide sequence ID" value="NZ_JACJVQ010000003.1"/>
</dbReference>
<accession>A0A841SPC3</accession>
<protein>
    <submittedName>
        <fullName evidence="2">Uncharacterized protein</fullName>
    </submittedName>
</protein>
<dbReference type="EMBL" id="JACJVQ010000003">
    <property type="protein sequence ID" value="MBB6633042.1"/>
    <property type="molecule type" value="Genomic_DNA"/>
</dbReference>
<keyword evidence="1" id="KW-1133">Transmembrane helix</keyword>
<dbReference type="AlphaFoldDB" id="A0A841SPC3"/>
<evidence type="ECO:0000256" key="1">
    <source>
        <dbReference type="SAM" id="Phobius"/>
    </source>
</evidence>
<keyword evidence="1" id="KW-0812">Transmembrane</keyword>
<feature type="transmembrane region" description="Helical" evidence="1">
    <location>
        <begin position="48"/>
        <end position="67"/>
    </location>
</feature>
<organism evidence="2 3">
    <name type="scientific">Cohnella thailandensis</name>
    <dbReference type="NCBI Taxonomy" id="557557"/>
    <lineage>
        <taxon>Bacteria</taxon>
        <taxon>Bacillati</taxon>
        <taxon>Bacillota</taxon>
        <taxon>Bacilli</taxon>
        <taxon>Bacillales</taxon>
        <taxon>Paenibacillaceae</taxon>
        <taxon>Cohnella</taxon>
    </lineage>
</organism>